<dbReference type="GO" id="GO:0070573">
    <property type="term" value="F:metallodipeptidase activity"/>
    <property type="evidence" value="ECO:0007669"/>
    <property type="project" value="InterPro"/>
</dbReference>
<name>A0A3N4ISG0_ASCIM</name>
<reference evidence="5 6" key="1">
    <citation type="journal article" date="2018" name="Nat. Ecol. Evol.">
        <title>Pezizomycetes genomes reveal the molecular basis of ectomycorrhizal truffle lifestyle.</title>
        <authorList>
            <person name="Murat C."/>
            <person name="Payen T."/>
            <person name="Noel B."/>
            <person name="Kuo A."/>
            <person name="Morin E."/>
            <person name="Chen J."/>
            <person name="Kohler A."/>
            <person name="Krizsan K."/>
            <person name="Balestrini R."/>
            <person name="Da Silva C."/>
            <person name="Montanini B."/>
            <person name="Hainaut M."/>
            <person name="Levati E."/>
            <person name="Barry K.W."/>
            <person name="Belfiori B."/>
            <person name="Cichocki N."/>
            <person name="Clum A."/>
            <person name="Dockter R.B."/>
            <person name="Fauchery L."/>
            <person name="Guy J."/>
            <person name="Iotti M."/>
            <person name="Le Tacon F."/>
            <person name="Lindquist E.A."/>
            <person name="Lipzen A."/>
            <person name="Malagnac F."/>
            <person name="Mello A."/>
            <person name="Molinier V."/>
            <person name="Miyauchi S."/>
            <person name="Poulain J."/>
            <person name="Riccioni C."/>
            <person name="Rubini A."/>
            <person name="Sitrit Y."/>
            <person name="Splivallo R."/>
            <person name="Traeger S."/>
            <person name="Wang M."/>
            <person name="Zifcakova L."/>
            <person name="Wipf D."/>
            <person name="Zambonelli A."/>
            <person name="Paolocci F."/>
            <person name="Nowrousian M."/>
            <person name="Ottonello S."/>
            <person name="Baldrian P."/>
            <person name="Spatafora J.W."/>
            <person name="Henrissat B."/>
            <person name="Nagy L.G."/>
            <person name="Aury J.M."/>
            <person name="Wincker P."/>
            <person name="Grigoriev I.V."/>
            <person name="Bonfante P."/>
            <person name="Martin F.M."/>
        </authorList>
    </citation>
    <scope>NUCLEOTIDE SEQUENCE [LARGE SCALE GENOMIC DNA]</scope>
    <source>
        <strain evidence="5 6">RN42</strain>
    </source>
</reference>
<keyword evidence="2" id="KW-0479">Metal-binding</keyword>
<dbReference type="PROSITE" id="PS51365">
    <property type="entry name" value="RENAL_DIPEPTIDASE_2"/>
    <property type="match status" value="1"/>
</dbReference>
<comment type="cofactor">
    <cofactor evidence="2">
        <name>Zn(2+)</name>
        <dbReference type="ChEBI" id="CHEBI:29105"/>
    </cofactor>
</comment>
<proteinExistence type="inferred from homology"/>
<dbReference type="PANTHER" id="PTHR10443:SF12">
    <property type="entry name" value="DIPEPTIDASE"/>
    <property type="match status" value="1"/>
</dbReference>
<dbReference type="PANTHER" id="PTHR10443">
    <property type="entry name" value="MICROSOMAL DIPEPTIDASE"/>
    <property type="match status" value="1"/>
</dbReference>
<keyword evidence="4" id="KW-1133">Transmembrane helix</keyword>
<keyword evidence="2" id="KW-0482">Metalloprotease</keyword>
<dbReference type="Gene3D" id="3.20.20.140">
    <property type="entry name" value="Metal-dependent hydrolases"/>
    <property type="match status" value="1"/>
</dbReference>
<evidence type="ECO:0000313" key="6">
    <source>
        <dbReference type="Proteomes" id="UP000275078"/>
    </source>
</evidence>
<dbReference type="EMBL" id="ML119646">
    <property type="protein sequence ID" value="RPA87678.1"/>
    <property type="molecule type" value="Genomic_DNA"/>
</dbReference>
<evidence type="ECO:0000313" key="5">
    <source>
        <dbReference type="EMBL" id="RPA87678.1"/>
    </source>
</evidence>
<dbReference type="Pfam" id="PF01244">
    <property type="entry name" value="Peptidase_M19"/>
    <property type="match status" value="1"/>
</dbReference>
<dbReference type="InterPro" id="IPR032466">
    <property type="entry name" value="Metal_Hydrolase"/>
</dbReference>
<feature type="region of interest" description="Disordered" evidence="3">
    <location>
        <begin position="1"/>
        <end position="31"/>
    </location>
</feature>
<protein>
    <recommendedName>
        <fullName evidence="2">Dipeptidase</fullName>
        <ecNumber evidence="2">3.4.13.19</ecNumber>
    </recommendedName>
</protein>
<feature type="transmembrane region" description="Helical" evidence="4">
    <location>
        <begin position="43"/>
        <end position="67"/>
    </location>
</feature>
<organism evidence="5 6">
    <name type="scientific">Ascobolus immersus RN42</name>
    <dbReference type="NCBI Taxonomy" id="1160509"/>
    <lineage>
        <taxon>Eukaryota</taxon>
        <taxon>Fungi</taxon>
        <taxon>Dikarya</taxon>
        <taxon>Ascomycota</taxon>
        <taxon>Pezizomycotina</taxon>
        <taxon>Pezizomycetes</taxon>
        <taxon>Pezizales</taxon>
        <taxon>Ascobolaceae</taxon>
        <taxon>Ascobolus</taxon>
    </lineage>
</organism>
<dbReference type="SUPFAM" id="SSF51556">
    <property type="entry name" value="Metallo-dependent hydrolases"/>
    <property type="match status" value="1"/>
</dbReference>
<accession>A0A3N4ISG0</accession>
<evidence type="ECO:0000256" key="1">
    <source>
        <dbReference type="ARBA" id="ARBA00022997"/>
    </source>
</evidence>
<feature type="compositionally biased region" description="Polar residues" evidence="3">
    <location>
        <begin position="12"/>
        <end position="29"/>
    </location>
</feature>
<dbReference type="GO" id="GO:0006508">
    <property type="term" value="P:proteolysis"/>
    <property type="evidence" value="ECO:0007669"/>
    <property type="project" value="UniProtKB-KW"/>
</dbReference>
<evidence type="ECO:0000256" key="3">
    <source>
        <dbReference type="SAM" id="MobiDB-lite"/>
    </source>
</evidence>
<keyword evidence="1 2" id="KW-0224">Dipeptidase</keyword>
<dbReference type="InterPro" id="IPR008257">
    <property type="entry name" value="Pept_M19"/>
</dbReference>
<comment type="similarity">
    <text evidence="2">Belongs to the metallo-dependent hydrolases superfamily. Peptidase M19 family.</text>
</comment>
<keyword evidence="2" id="KW-0645">Protease</keyword>
<dbReference type="STRING" id="1160509.A0A3N4ISG0"/>
<keyword evidence="6" id="KW-1185">Reference proteome</keyword>
<dbReference type="OrthoDB" id="445695at2759"/>
<dbReference type="EC" id="3.4.13.19" evidence="2"/>
<evidence type="ECO:0000256" key="4">
    <source>
        <dbReference type="SAM" id="Phobius"/>
    </source>
</evidence>
<keyword evidence="2" id="KW-0862">Zinc</keyword>
<gene>
    <name evidence="5" type="ORF">BJ508DRAFT_410422</name>
</gene>
<comment type="catalytic activity">
    <reaction evidence="2">
        <text>an L-aminoacyl-L-amino acid + H2O = 2 an L-alpha-amino acid</text>
        <dbReference type="Rhea" id="RHEA:48940"/>
        <dbReference type="ChEBI" id="CHEBI:15377"/>
        <dbReference type="ChEBI" id="CHEBI:59869"/>
        <dbReference type="ChEBI" id="CHEBI:77460"/>
        <dbReference type="EC" id="3.4.13.19"/>
    </reaction>
</comment>
<dbReference type="CDD" id="cd01301">
    <property type="entry name" value="rDP_like"/>
    <property type="match status" value="1"/>
</dbReference>
<keyword evidence="4" id="KW-0812">Transmembrane</keyword>
<dbReference type="GO" id="GO:0046872">
    <property type="term" value="F:metal ion binding"/>
    <property type="evidence" value="ECO:0007669"/>
    <property type="project" value="UniProtKB-UniRule"/>
</dbReference>
<dbReference type="Proteomes" id="UP000275078">
    <property type="component" value="Unassembled WGS sequence"/>
</dbReference>
<keyword evidence="4" id="KW-0472">Membrane</keyword>
<dbReference type="AlphaFoldDB" id="A0A3N4ISG0"/>
<keyword evidence="2" id="KW-0378">Hydrolase</keyword>
<evidence type="ECO:0000256" key="2">
    <source>
        <dbReference type="RuleBase" id="RU341113"/>
    </source>
</evidence>
<sequence length="435" mass="48206">MDRSKREDEPLLSSSSARETPQAERSSIKSAKRRRYRFNSRQCCVVVLLIVTAGSLMSWIALSLNIYHSKEKAVFRKAPLVDGHNDWPIWIRAYHGNHLYDGNITTTTPLPGHVDFPRLRKGRLSAQFWSAYVPCPADSTNHSDPNYFLPVHDTLQQIDLIHRLITAFPTHLVAGKTSHSAWSNFGYGFHPRRITSYIGIEGLHQIGNSISTLRTYHALGVRYATLTHNCNNIFADAAISPEGPIHNGLSPIGKKLIHEMNRMGMMVDLSHTSQDTMRDALAVSKAPVIFSHSCAYAVCNHPRNVPDDVLDLLKDNGGVVMVTFLPDFVKCGNSSAATIEDVADHIVYIGERIGYRHVGLGSDFDGMPKGPEGLEDVSKYPDLVRVLLKRGLGVMEAAGVIGGNVLRVMAEVEGVGRELVMTGHRPLEDEVERGW</sequence>